<feature type="region of interest" description="Disordered" evidence="2">
    <location>
        <begin position="484"/>
        <end position="511"/>
    </location>
</feature>
<evidence type="ECO:0000313" key="5">
    <source>
        <dbReference type="EMBL" id="CDW82012.1"/>
    </source>
</evidence>
<evidence type="ECO:0000259" key="4">
    <source>
        <dbReference type="PROSITE" id="PS50089"/>
    </source>
</evidence>
<keyword evidence="6" id="KW-1185">Reference proteome</keyword>
<evidence type="ECO:0000256" key="3">
    <source>
        <dbReference type="SAM" id="Phobius"/>
    </source>
</evidence>
<dbReference type="Gene3D" id="3.30.40.10">
    <property type="entry name" value="Zinc/RING finger domain, C3HC4 (zinc finger)"/>
    <property type="match status" value="1"/>
</dbReference>
<evidence type="ECO:0000313" key="6">
    <source>
        <dbReference type="Proteomes" id="UP000039865"/>
    </source>
</evidence>
<feature type="region of interest" description="Disordered" evidence="2">
    <location>
        <begin position="640"/>
        <end position="673"/>
    </location>
</feature>
<organism evidence="5 6">
    <name type="scientific">Stylonychia lemnae</name>
    <name type="common">Ciliate</name>
    <dbReference type="NCBI Taxonomy" id="5949"/>
    <lineage>
        <taxon>Eukaryota</taxon>
        <taxon>Sar</taxon>
        <taxon>Alveolata</taxon>
        <taxon>Ciliophora</taxon>
        <taxon>Intramacronucleata</taxon>
        <taxon>Spirotrichea</taxon>
        <taxon>Stichotrichia</taxon>
        <taxon>Sporadotrichida</taxon>
        <taxon>Oxytrichidae</taxon>
        <taxon>Stylonychinae</taxon>
        <taxon>Stylonychia</taxon>
    </lineage>
</organism>
<keyword evidence="1" id="KW-0862">Zinc</keyword>
<dbReference type="PROSITE" id="PS50089">
    <property type="entry name" value="ZF_RING_2"/>
    <property type="match status" value="1"/>
</dbReference>
<dbReference type="Proteomes" id="UP000039865">
    <property type="component" value="Unassembled WGS sequence"/>
</dbReference>
<feature type="region of interest" description="Disordered" evidence="2">
    <location>
        <begin position="794"/>
        <end position="813"/>
    </location>
</feature>
<dbReference type="AlphaFoldDB" id="A0A078AKN9"/>
<keyword evidence="3" id="KW-0812">Transmembrane</keyword>
<name>A0A078AKN9_STYLE</name>
<dbReference type="SUPFAM" id="SSF57850">
    <property type="entry name" value="RING/U-box"/>
    <property type="match status" value="1"/>
</dbReference>
<gene>
    <name evidence="5" type="primary">Contig15853.g16901</name>
    <name evidence="5" type="ORF">STYLEM_11037</name>
</gene>
<feature type="region of interest" description="Disordered" evidence="2">
    <location>
        <begin position="274"/>
        <end position="330"/>
    </location>
</feature>
<evidence type="ECO:0000256" key="1">
    <source>
        <dbReference type="PROSITE-ProRule" id="PRU00175"/>
    </source>
</evidence>
<protein>
    <submittedName>
        <fullName evidence="5">Zinc finger domain protein</fullName>
    </submittedName>
</protein>
<feature type="compositionally biased region" description="Basic and acidic residues" evidence="2">
    <location>
        <begin position="289"/>
        <end position="301"/>
    </location>
</feature>
<feature type="compositionally biased region" description="Polar residues" evidence="2">
    <location>
        <begin position="498"/>
        <end position="508"/>
    </location>
</feature>
<feature type="compositionally biased region" description="Low complexity" evidence="2">
    <location>
        <begin position="302"/>
        <end position="317"/>
    </location>
</feature>
<reference evidence="5 6" key="1">
    <citation type="submission" date="2014-06" db="EMBL/GenBank/DDBJ databases">
        <authorList>
            <person name="Swart Estienne"/>
        </authorList>
    </citation>
    <scope>NUCLEOTIDE SEQUENCE [LARGE SCALE GENOMIC DNA]</scope>
    <source>
        <strain evidence="5 6">130c</strain>
    </source>
</reference>
<sequence>MDSNVRQNNERNQQRGITVASYNRLISDLQRLFLGIQAYKKRRAEAFMFSVLQSQFLLFCSVLFLILHWRINFVQEIAFLPLFIISVKDIAQSIKAMRQSRKLAIEFHNLIDENYLDMIPNILENLMILLQFVLITICFNKQENQYYKLMPIPYSLSLFCRWVLPIILKCLCHRKTQKDREIEAALQQSGGSSANFRPYYIFLAMSFIFSCGSLFLFFNYLCQRVNQNSYGRNPNQSRSMSQTFNSRYTVDEESDHTNNTQSVFNQNLSQIMLNNRDRNRAGNNHGRSRARERGRDRDLEQRSQSSVAQQQQSAPSSNIPQNEIQRGQQDQRFSYKIHEKIEMCQREIENSQNEGDDGRLNGINAEKLNTLQENLTRVNIDTVEDLPFSKFLVRISQSYYQTIGKFAKSLFSKTAVNQRRMIQPQKSRYKSKMHINKKIIQKQQQLSFKKSQKVKMNEQFKFDIKDSKVNETDIIDILSIPDENMSQKRTQKPRKSLNNHQQNFSEQDASIDKEDNLFQSQLAKLGNDTLEHHKQLSEILIDDRQCFTTNLKFDDTENIRNLDIEFGFEEHEINQHEQTFKTPFKGKDILKDDDQELNIDDEKKQNKNVASKNIRKPNLKLKKCYSADSVYNVFDDDGFESDKKHEKSGEQKDGNSKRSKNIDDETPGQIKISSQQQTQYECMLCLSEPSNCVLMDCGHSNICFNCAMRLAIKSRRQGQMPLCHLCREEIQYALKIQVSEEIMVRIKQGRDTESPTLNPDLDDEKPQKNYQNKQKKGEQYVKILSYVDMREGIPRQLRQNNRRRQQQKLPKFKEHIISQSTKWQVENADHSAMMNEFGLFENIKDSQMMSQSRKNSIKKSDLNNLQSNQNLDMQNQSTKQRTLDIQLTLNPDNTSHTNKCYFDKLVSRYNFPPQSNSKQLDWGRRRNSN</sequence>
<accession>A0A078AKN9</accession>
<dbReference type="Pfam" id="PF13920">
    <property type="entry name" value="zf-C3HC4_3"/>
    <property type="match status" value="1"/>
</dbReference>
<dbReference type="InterPro" id="IPR001841">
    <property type="entry name" value="Znf_RING"/>
</dbReference>
<dbReference type="GO" id="GO:0008270">
    <property type="term" value="F:zinc ion binding"/>
    <property type="evidence" value="ECO:0007669"/>
    <property type="project" value="UniProtKB-KW"/>
</dbReference>
<dbReference type="EMBL" id="CCKQ01010493">
    <property type="protein sequence ID" value="CDW82012.1"/>
    <property type="molecule type" value="Genomic_DNA"/>
</dbReference>
<dbReference type="InterPro" id="IPR013083">
    <property type="entry name" value="Znf_RING/FYVE/PHD"/>
</dbReference>
<feature type="transmembrane region" description="Helical" evidence="3">
    <location>
        <begin position="46"/>
        <end position="67"/>
    </location>
</feature>
<keyword evidence="3" id="KW-0472">Membrane</keyword>
<keyword evidence="3" id="KW-1133">Transmembrane helix</keyword>
<keyword evidence="1" id="KW-0863">Zinc-finger</keyword>
<feature type="domain" description="RING-type" evidence="4">
    <location>
        <begin position="682"/>
        <end position="727"/>
    </location>
</feature>
<keyword evidence="1" id="KW-0479">Metal-binding</keyword>
<feature type="transmembrane region" description="Helical" evidence="3">
    <location>
        <begin position="199"/>
        <end position="221"/>
    </location>
</feature>
<feature type="region of interest" description="Disordered" evidence="2">
    <location>
        <begin position="747"/>
        <end position="775"/>
    </location>
</feature>
<feature type="transmembrane region" description="Helical" evidence="3">
    <location>
        <begin position="122"/>
        <end position="140"/>
    </location>
</feature>
<dbReference type="InParanoid" id="A0A078AKN9"/>
<evidence type="ECO:0000256" key="2">
    <source>
        <dbReference type="SAM" id="MobiDB-lite"/>
    </source>
</evidence>
<feature type="compositionally biased region" description="Polar residues" evidence="2">
    <location>
        <begin position="318"/>
        <end position="330"/>
    </location>
</feature>
<feature type="compositionally biased region" description="Basic and acidic residues" evidence="2">
    <location>
        <begin position="640"/>
        <end position="663"/>
    </location>
</feature>
<proteinExistence type="predicted"/>
<dbReference type="OrthoDB" id="312892at2759"/>